<keyword evidence="2" id="KW-1185">Reference proteome</keyword>
<dbReference type="Gene3D" id="2.60.40.150">
    <property type="entry name" value="C2 domain"/>
    <property type="match status" value="1"/>
</dbReference>
<gene>
    <name evidence="1" type="ORF">GZH46_03125</name>
</gene>
<comment type="caution">
    <text evidence="1">The sequence shown here is derived from an EMBL/GenBank/DDBJ whole genome shotgun (WGS) entry which is preliminary data.</text>
</comment>
<feature type="non-terminal residue" evidence="1">
    <location>
        <position position="175"/>
    </location>
</feature>
<sequence length="175" mass="19504">MNTVENVKTCVSNATILSDIYVRCDILAPTKTRYLRGPKNAAKDGKVVVTFRTQSLPKIPGLTHDIVFDSTFVTPLLAASLVRNGCVRLRVYEEIKHVNDVCIGELKLPIPQALKSNDTQSMDAVPSYECQLIKQPKGKICLGISYLPTSNRVIFNAYRATMIDDKEMKNLKMQA</sequence>
<reference evidence="1 2" key="1">
    <citation type="submission" date="2020-10" db="EMBL/GenBank/DDBJ databases">
        <authorList>
            <person name="Klimov P.B."/>
            <person name="Dyachkov S.M."/>
            <person name="Chetverikov P.E."/>
        </authorList>
    </citation>
    <scope>NUCLEOTIDE SEQUENCE [LARGE SCALE GENOMIC DNA]</scope>
    <source>
        <strain evidence="1">BMOC 18-1129-001#AD2665</strain>
        <tissue evidence="1">Entire mites</tissue>
    </source>
</reference>
<proteinExistence type="predicted"/>
<accession>A0ABQ7S4M1</accession>
<name>A0ABQ7S4M1_9ACAR</name>
<evidence type="ECO:0000313" key="2">
    <source>
        <dbReference type="Proteomes" id="UP000825002"/>
    </source>
</evidence>
<dbReference type="InterPro" id="IPR035892">
    <property type="entry name" value="C2_domain_sf"/>
</dbReference>
<dbReference type="Proteomes" id="UP000825002">
    <property type="component" value="Unassembled WGS sequence"/>
</dbReference>
<organism evidence="1 2">
    <name type="scientific">Fragariocoptes setiger</name>
    <dbReference type="NCBI Taxonomy" id="1670756"/>
    <lineage>
        <taxon>Eukaryota</taxon>
        <taxon>Metazoa</taxon>
        <taxon>Ecdysozoa</taxon>
        <taxon>Arthropoda</taxon>
        <taxon>Chelicerata</taxon>
        <taxon>Arachnida</taxon>
        <taxon>Acari</taxon>
        <taxon>Acariformes</taxon>
        <taxon>Trombidiformes</taxon>
        <taxon>Prostigmata</taxon>
        <taxon>Eupodina</taxon>
        <taxon>Eriophyoidea</taxon>
        <taxon>Phytoptidae</taxon>
        <taxon>Fragariocoptes</taxon>
    </lineage>
</organism>
<protein>
    <submittedName>
        <fullName evidence="1">Uncharacterized protein</fullName>
    </submittedName>
</protein>
<evidence type="ECO:0000313" key="1">
    <source>
        <dbReference type="EMBL" id="KAG9508384.1"/>
    </source>
</evidence>
<dbReference type="EMBL" id="JAIFTH010003042">
    <property type="protein sequence ID" value="KAG9508384.1"/>
    <property type="molecule type" value="Genomic_DNA"/>
</dbReference>